<dbReference type="SUPFAM" id="SSF82199">
    <property type="entry name" value="SET domain"/>
    <property type="match status" value="1"/>
</dbReference>
<dbReference type="PROSITE" id="PS00598">
    <property type="entry name" value="CHROMO_1"/>
    <property type="match status" value="1"/>
</dbReference>
<dbReference type="InterPro" id="IPR046341">
    <property type="entry name" value="SET_dom_sf"/>
</dbReference>
<evidence type="ECO:0000259" key="6">
    <source>
        <dbReference type="PROSITE" id="PS50013"/>
    </source>
</evidence>
<evidence type="ECO:0000256" key="4">
    <source>
        <dbReference type="ARBA" id="ARBA00023328"/>
    </source>
</evidence>
<evidence type="ECO:0000256" key="2">
    <source>
        <dbReference type="ARBA" id="ARBA00004584"/>
    </source>
</evidence>
<dbReference type="Gene3D" id="2.170.270.10">
    <property type="entry name" value="SET domain"/>
    <property type="match status" value="1"/>
</dbReference>
<dbReference type="CDD" id="cd00024">
    <property type="entry name" value="CD_CSD"/>
    <property type="match status" value="1"/>
</dbReference>
<dbReference type="PROSITE" id="PS50013">
    <property type="entry name" value="CHROMO_2"/>
    <property type="match status" value="1"/>
</dbReference>
<sequence length="851" mass="94481">MSFNKMQHNTYLSKSEKVRVRTIMNTEERSAQYTVIKNAINTYTPLVRGFLHDLIVAERSVEDREKILTLRSEKKTRFFDEENKKLGVTAGKYIGTGEWVLEMTGKVFLDSEVKDRAVMTCGTSHHLYQGIPCGRDNESICMAVWMKDTIGMYIRRSCQPTCQLVHHFGTELHLVVEALKPLNGGDEVTLAHESDCLGSQHQLKCAEHEKNPDDCPMEQKRLLRKAQNENPAAYSLTVTLTESGEEETIVALPPNQPLVVEEVVVSNLSSDSSARSSPEAPESPLSEVLLPPPQKKRRENEQNPIKVPSPASFSVSQQVHLHYSPPPSPQPQQPRGNLSPKAVLASECFTNPWTTDRVQRMAKKDTPLKRNLQALPILPNDQLDNGEGSDRAPQVAESDEVMHDSTSSNQGELDEPPRAVSPLNNVDLSSTISNMVHNKDQRTRYTVALPPIQPLVVEEVVVSNSSSDSSARSSSEAPESSPSEALLPPSHKQRRENEQNPIEVPPPAPSSVSRRVHLQYSPPPSPQPQQPRGNLSPKAFRASQCFTNFLHSKNKVMKPTETTLERYIRANCQPDDGEDSERDSTLDTPLERNLQALPILPNDQLDNGEGSDRASQVAVSDGVMDASTSGIQGELDEPPRAVSPLNNVASSSTSSNSGVRQPRTEQLAADERAATRRRGVAQGEAQRKAAANASTNRASTNRNSSKNNAVENECAVERIVGKRTTQRGIEYQVKWEGWPEDSNTWEPLKNLNCKELVDRYEKEKKAERPRTVARRALSSTSTQSPRRGDQSLKKIKTVENENGDLQFNCEMRDGSEKQIPNSTVYGKYGTKAVQFFDQIVLAQMEEGESIS</sequence>
<dbReference type="HOGENOM" id="CLU_335317_0_0_1"/>
<feature type="domain" description="Chromo" evidence="6">
    <location>
        <begin position="714"/>
        <end position="772"/>
    </location>
</feature>
<reference evidence="7" key="1">
    <citation type="submission" date="2007-07" db="EMBL/GenBank/DDBJ databases">
        <title>PCAP assembly of the Caenorhabditis remanei genome.</title>
        <authorList>
            <consortium name="The Caenorhabditis remanei Sequencing Consortium"/>
            <person name="Wilson R.K."/>
        </authorList>
    </citation>
    <scope>NUCLEOTIDE SEQUENCE [LARGE SCALE GENOMIC DNA]</scope>
    <source>
        <strain evidence="7">PB4641</strain>
    </source>
</reference>
<dbReference type="AlphaFoldDB" id="E3N8G1"/>
<dbReference type="InterPro" id="IPR023779">
    <property type="entry name" value="Chromodomain_CS"/>
</dbReference>
<dbReference type="EMBL" id="DS268556">
    <property type="protein sequence ID" value="EFO89445.1"/>
    <property type="molecule type" value="Genomic_DNA"/>
</dbReference>
<dbReference type="GO" id="GO:0005634">
    <property type="term" value="C:nucleus"/>
    <property type="evidence" value="ECO:0007669"/>
    <property type="project" value="UniProtKB-SubCell"/>
</dbReference>
<dbReference type="InterPro" id="IPR051219">
    <property type="entry name" value="Heterochromatin_chromo-domain"/>
</dbReference>
<dbReference type="Pfam" id="PF00856">
    <property type="entry name" value="SET"/>
    <property type="match status" value="1"/>
</dbReference>
<evidence type="ECO:0000313" key="8">
    <source>
        <dbReference type="Proteomes" id="UP000008281"/>
    </source>
</evidence>
<protein>
    <recommendedName>
        <fullName evidence="6">Chromo domain-containing protein</fullName>
    </recommendedName>
</protein>
<accession>E3N8G1</accession>
<comment type="subcellular location">
    <subcellularLocation>
        <location evidence="2">Chromosome</location>
        <location evidence="2">Centromere</location>
    </subcellularLocation>
    <subcellularLocation>
        <location evidence="1">Nucleus</location>
    </subcellularLocation>
</comment>
<proteinExistence type="predicted"/>
<dbReference type="InParanoid" id="E3N8G1"/>
<feature type="compositionally biased region" description="Low complexity" evidence="5">
    <location>
        <begin position="643"/>
        <end position="657"/>
    </location>
</feature>
<dbReference type="InterPro" id="IPR001214">
    <property type="entry name" value="SET_dom"/>
</dbReference>
<dbReference type="InterPro" id="IPR023780">
    <property type="entry name" value="Chromo_domain"/>
</dbReference>
<dbReference type="Pfam" id="PF00385">
    <property type="entry name" value="Chromo"/>
    <property type="match status" value="1"/>
</dbReference>
<evidence type="ECO:0000313" key="7">
    <source>
        <dbReference type="EMBL" id="EFO89445.1"/>
    </source>
</evidence>
<dbReference type="SMART" id="SM00298">
    <property type="entry name" value="CHROMO"/>
    <property type="match status" value="1"/>
</dbReference>
<dbReference type="SMART" id="SM00317">
    <property type="entry name" value="SET"/>
    <property type="match status" value="1"/>
</dbReference>
<feature type="region of interest" description="Disordered" evidence="5">
    <location>
        <begin position="366"/>
        <end position="425"/>
    </location>
</feature>
<dbReference type="GO" id="GO:0000775">
    <property type="term" value="C:chromosome, centromeric region"/>
    <property type="evidence" value="ECO:0007669"/>
    <property type="project" value="UniProtKB-SubCell"/>
</dbReference>
<keyword evidence="8" id="KW-1185">Reference proteome</keyword>
<feature type="compositionally biased region" description="Low complexity" evidence="5">
    <location>
        <begin position="688"/>
        <end position="709"/>
    </location>
</feature>
<feature type="region of interest" description="Disordered" evidence="5">
    <location>
        <begin position="269"/>
        <end position="339"/>
    </location>
</feature>
<feature type="region of interest" description="Disordered" evidence="5">
    <location>
        <begin position="762"/>
        <end position="794"/>
    </location>
</feature>
<dbReference type="STRING" id="31234.E3N8G1"/>
<dbReference type="InterPro" id="IPR000953">
    <property type="entry name" value="Chromo/chromo_shadow_dom"/>
</dbReference>
<dbReference type="Proteomes" id="UP000008281">
    <property type="component" value="Unassembled WGS sequence"/>
</dbReference>
<name>E3N8G1_CAERE</name>
<dbReference type="Gene3D" id="2.40.50.40">
    <property type="match status" value="1"/>
</dbReference>
<feature type="region of interest" description="Disordered" evidence="5">
    <location>
        <begin position="571"/>
        <end position="710"/>
    </location>
</feature>
<keyword evidence="4" id="KW-0137">Centromere</keyword>
<keyword evidence="3" id="KW-0539">Nucleus</keyword>
<dbReference type="eggNOG" id="KOG1844">
    <property type="taxonomic scope" value="Eukaryota"/>
</dbReference>
<feature type="compositionally biased region" description="Low complexity" evidence="5">
    <location>
        <begin position="269"/>
        <end position="289"/>
    </location>
</feature>
<evidence type="ECO:0000256" key="1">
    <source>
        <dbReference type="ARBA" id="ARBA00004123"/>
    </source>
</evidence>
<dbReference type="InterPro" id="IPR016197">
    <property type="entry name" value="Chromo-like_dom_sf"/>
</dbReference>
<dbReference type="eggNOG" id="KOG1911">
    <property type="taxonomic scope" value="Eukaryota"/>
</dbReference>
<gene>
    <name evidence="7" type="ORF">CRE_19947</name>
</gene>
<organism evidence="8">
    <name type="scientific">Caenorhabditis remanei</name>
    <name type="common">Caenorhabditis vulgaris</name>
    <dbReference type="NCBI Taxonomy" id="31234"/>
    <lineage>
        <taxon>Eukaryota</taxon>
        <taxon>Metazoa</taxon>
        <taxon>Ecdysozoa</taxon>
        <taxon>Nematoda</taxon>
        <taxon>Chromadorea</taxon>
        <taxon>Rhabditida</taxon>
        <taxon>Rhabditina</taxon>
        <taxon>Rhabditomorpha</taxon>
        <taxon>Rhabditoidea</taxon>
        <taxon>Rhabditidae</taxon>
        <taxon>Peloderinae</taxon>
        <taxon>Caenorhabditis</taxon>
    </lineage>
</organism>
<evidence type="ECO:0000256" key="5">
    <source>
        <dbReference type="SAM" id="MobiDB-lite"/>
    </source>
</evidence>
<feature type="compositionally biased region" description="Low complexity" evidence="5">
    <location>
        <begin position="466"/>
        <end position="490"/>
    </location>
</feature>
<evidence type="ECO:0000256" key="3">
    <source>
        <dbReference type="ARBA" id="ARBA00023242"/>
    </source>
</evidence>
<feature type="region of interest" description="Disordered" evidence="5">
    <location>
        <begin position="466"/>
        <end position="537"/>
    </location>
</feature>
<dbReference type="SUPFAM" id="SSF54160">
    <property type="entry name" value="Chromo domain-like"/>
    <property type="match status" value="1"/>
</dbReference>
<dbReference type="OrthoDB" id="1928087at2759"/>
<dbReference type="PANTHER" id="PTHR22812">
    <property type="entry name" value="CHROMOBOX PROTEIN"/>
    <property type="match status" value="1"/>
</dbReference>